<gene>
    <name evidence="2" type="ORF">HanXRQr2_Chr17g0805851</name>
</gene>
<comment type="caution">
    <text evidence="2">The sequence shown here is derived from an EMBL/GenBank/DDBJ whole genome shotgun (WGS) entry which is preliminary data.</text>
</comment>
<protein>
    <submittedName>
        <fullName evidence="2">Reverse transcriptase zinc-binding domain-containing protein</fullName>
    </submittedName>
</protein>
<dbReference type="Pfam" id="PF13966">
    <property type="entry name" value="zf-RVT"/>
    <property type="match status" value="1"/>
</dbReference>
<feature type="domain" description="Reverse transcriptase zinc-binding" evidence="1">
    <location>
        <begin position="1"/>
        <end position="53"/>
    </location>
</feature>
<evidence type="ECO:0000313" key="2">
    <source>
        <dbReference type="EMBL" id="KAF5755712.1"/>
    </source>
</evidence>
<dbReference type="Gramene" id="mRNA:HanXRQr2_Chr17g0805851">
    <property type="protein sequence ID" value="CDS:HanXRQr2_Chr17g0805851.1"/>
    <property type="gene ID" value="HanXRQr2_Chr17g0805851"/>
</dbReference>
<dbReference type="OrthoDB" id="1736747at2759"/>
<dbReference type="PANTHER" id="PTHR33116:SF79">
    <property type="entry name" value="REVERSE TRANSCRIPTASE DOMAIN, ZINC FINGER, CCHC-TYPE-RELATED"/>
    <property type="match status" value="1"/>
</dbReference>
<keyword evidence="2" id="KW-0695">RNA-directed DNA polymerase</keyword>
<organism evidence="2 3">
    <name type="scientific">Helianthus annuus</name>
    <name type="common">Common sunflower</name>
    <dbReference type="NCBI Taxonomy" id="4232"/>
    <lineage>
        <taxon>Eukaryota</taxon>
        <taxon>Viridiplantae</taxon>
        <taxon>Streptophyta</taxon>
        <taxon>Embryophyta</taxon>
        <taxon>Tracheophyta</taxon>
        <taxon>Spermatophyta</taxon>
        <taxon>Magnoliopsida</taxon>
        <taxon>eudicotyledons</taxon>
        <taxon>Gunneridae</taxon>
        <taxon>Pentapetalae</taxon>
        <taxon>asterids</taxon>
        <taxon>campanulids</taxon>
        <taxon>Asterales</taxon>
        <taxon>Asteraceae</taxon>
        <taxon>Asteroideae</taxon>
        <taxon>Heliantheae alliance</taxon>
        <taxon>Heliantheae</taxon>
        <taxon>Helianthus</taxon>
    </lineage>
</organism>
<name>A0A9K3GU06_HELAN</name>
<dbReference type="Proteomes" id="UP000215914">
    <property type="component" value="Unassembled WGS sequence"/>
</dbReference>
<reference evidence="2" key="2">
    <citation type="submission" date="2020-06" db="EMBL/GenBank/DDBJ databases">
        <title>Helianthus annuus Genome sequencing and assembly Release 2.</title>
        <authorList>
            <person name="Gouzy J."/>
            <person name="Langlade N."/>
            <person name="Munos S."/>
        </authorList>
    </citation>
    <scope>NUCLEOTIDE SEQUENCE</scope>
    <source>
        <tissue evidence="2">Leaves</tissue>
    </source>
</reference>
<keyword evidence="3" id="KW-1185">Reference proteome</keyword>
<dbReference type="GO" id="GO:0003964">
    <property type="term" value="F:RNA-directed DNA polymerase activity"/>
    <property type="evidence" value="ECO:0007669"/>
    <property type="project" value="UniProtKB-KW"/>
</dbReference>
<dbReference type="PANTHER" id="PTHR33116">
    <property type="entry name" value="REVERSE TRANSCRIPTASE ZINC-BINDING DOMAIN-CONTAINING PROTEIN-RELATED-RELATED"/>
    <property type="match status" value="1"/>
</dbReference>
<keyword evidence="2" id="KW-0548">Nucleotidyltransferase</keyword>
<evidence type="ECO:0000259" key="1">
    <source>
        <dbReference type="Pfam" id="PF13966"/>
    </source>
</evidence>
<dbReference type="AlphaFoldDB" id="A0A9K3GU06"/>
<keyword evidence="2" id="KW-0808">Transferase</keyword>
<dbReference type="EMBL" id="MNCJ02000332">
    <property type="protein sequence ID" value="KAF5755712.1"/>
    <property type="molecule type" value="Genomic_DNA"/>
</dbReference>
<evidence type="ECO:0000313" key="3">
    <source>
        <dbReference type="Proteomes" id="UP000215914"/>
    </source>
</evidence>
<sequence>MFVWRAAQGKIPTATQLRRRGIQVPSAMCKLCDRSEETPDHLLVSCEYASLVWEQIRRWVKMADEAKPETIKDVLNSVEEYKGPKIKRKAIHAVFTLTLWCIWKNRNNNIFKQKSDEIHKLIGDIKEESFQWMKQRTKVQITSWDEWKFFTWCK</sequence>
<dbReference type="InterPro" id="IPR026960">
    <property type="entry name" value="RVT-Znf"/>
</dbReference>
<accession>A0A9K3GU06</accession>
<proteinExistence type="predicted"/>
<reference evidence="2" key="1">
    <citation type="journal article" date="2017" name="Nature">
        <title>The sunflower genome provides insights into oil metabolism, flowering and Asterid evolution.</title>
        <authorList>
            <person name="Badouin H."/>
            <person name="Gouzy J."/>
            <person name="Grassa C.J."/>
            <person name="Murat F."/>
            <person name="Staton S.E."/>
            <person name="Cottret L."/>
            <person name="Lelandais-Briere C."/>
            <person name="Owens G.L."/>
            <person name="Carrere S."/>
            <person name="Mayjonade B."/>
            <person name="Legrand L."/>
            <person name="Gill N."/>
            <person name="Kane N.C."/>
            <person name="Bowers J.E."/>
            <person name="Hubner S."/>
            <person name="Bellec A."/>
            <person name="Berard A."/>
            <person name="Berges H."/>
            <person name="Blanchet N."/>
            <person name="Boniface M.C."/>
            <person name="Brunel D."/>
            <person name="Catrice O."/>
            <person name="Chaidir N."/>
            <person name="Claudel C."/>
            <person name="Donnadieu C."/>
            <person name="Faraut T."/>
            <person name="Fievet G."/>
            <person name="Helmstetter N."/>
            <person name="King M."/>
            <person name="Knapp S.J."/>
            <person name="Lai Z."/>
            <person name="Le Paslier M.C."/>
            <person name="Lippi Y."/>
            <person name="Lorenzon L."/>
            <person name="Mandel J.R."/>
            <person name="Marage G."/>
            <person name="Marchand G."/>
            <person name="Marquand E."/>
            <person name="Bret-Mestries E."/>
            <person name="Morien E."/>
            <person name="Nambeesan S."/>
            <person name="Nguyen T."/>
            <person name="Pegot-Espagnet P."/>
            <person name="Pouilly N."/>
            <person name="Raftis F."/>
            <person name="Sallet E."/>
            <person name="Schiex T."/>
            <person name="Thomas J."/>
            <person name="Vandecasteele C."/>
            <person name="Vares D."/>
            <person name="Vear F."/>
            <person name="Vautrin S."/>
            <person name="Crespi M."/>
            <person name="Mangin B."/>
            <person name="Burke J.M."/>
            <person name="Salse J."/>
            <person name="Munos S."/>
            <person name="Vincourt P."/>
            <person name="Rieseberg L.H."/>
            <person name="Langlade N.B."/>
        </authorList>
    </citation>
    <scope>NUCLEOTIDE SEQUENCE</scope>
    <source>
        <tissue evidence="2">Leaves</tissue>
    </source>
</reference>